<name>A0A0M7AI42_9HYPH</name>
<feature type="transmembrane region" description="Helical" evidence="6">
    <location>
        <begin position="68"/>
        <end position="89"/>
    </location>
</feature>
<feature type="transmembrane region" description="Helical" evidence="6">
    <location>
        <begin position="40"/>
        <end position="62"/>
    </location>
</feature>
<comment type="subcellular location">
    <subcellularLocation>
        <location evidence="1">Cell membrane</location>
        <topology evidence="1">Multi-pass membrane protein</topology>
    </subcellularLocation>
</comment>
<reference evidence="9" key="1">
    <citation type="submission" date="2015-07" db="EMBL/GenBank/DDBJ databases">
        <authorList>
            <person name="Rodrigo-Torres Lidia"/>
            <person name="Arahal R.David."/>
        </authorList>
    </citation>
    <scope>NUCLEOTIDE SEQUENCE [LARGE SCALE GENOMIC DNA]</scope>
    <source>
        <strain evidence="9">CECT 5112</strain>
    </source>
</reference>
<dbReference type="PANTHER" id="PTHR30086">
    <property type="entry name" value="ARGININE EXPORTER PROTEIN ARGO"/>
    <property type="match status" value="1"/>
</dbReference>
<evidence type="ECO:0000256" key="6">
    <source>
        <dbReference type="SAM" id="Phobius"/>
    </source>
</evidence>
<dbReference type="RefSeq" id="WP_055673084.1">
    <property type="nucleotide sequence ID" value="NZ_CXWD01000016.1"/>
</dbReference>
<proteinExistence type="predicted"/>
<dbReference type="GO" id="GO:0005886">
    <property type="term" value="C:plasma membrane"/>
    <property type="evidence" value="ECO:0007669"/>
    <property type="project" value="UniProtKB-SubCell"/>
</dbReference>
<feature type="transmembrane region" description="Helical" evidence="6">
    <location>
        <begin position="6"/>
        <end position="33"/>
    </location>
</feature>
<dbReference type="AlphaFoldDB" id="A0A0M7AI42"/>
<dbReference type="PANTHER" id="PTHR30086:SF20">
    <property type="entry name" value="ARGININE EXPORTER PROTEIN ARGO-RELATED"/>
    <property type="match status" value="1"/>
</dbReference>
<evidence type="ECO:0000256" key="5">
    <source>
        <dbReference type="ARBA" id="ARBA00023136"/>
    </source>
</evidence>
<organism evidence="8 9">
    <name type="scientific">Roseibium alexandrii</name>
    <dbReference type="NCBI Taxonomy" id="388408"/>
    <lineage>
        <taxon>Bacteria</taxon>
        <taxon>Pseudomonadati</taxon>
        <taxon>Pseudomonadota</taxon>
        <taxon>Alphaproteobacteria</taxon>
        <taxon>Hyphomicrobiales</taxon>
        <taxon>Stappiaceae</taxon>
        <taxon>Roseibium</taxon>
    </lineage>
</organism>
<dbReference type="InterPro" id="IPR001123">
    <property type="entry name" value="LeuE-type"/>
</dbReference>
<evidence type="ECO:0000256" key="7">
    <source>
        <dbReference type="SAM" id="SignalP"/>
    </source>
</evidence>
<dbReference type="Pfam" id="PF01810">
    <property type="entry name" value="LysE"/>
    <property type="match status" value="1"/>
</dbReference>
<sequence length="214" mass="21988">MYIVEAYAAALILTVAAQAAPGPNLVAVAAAALGQGRRAAVCVTLGVASGVLVWVTAVAFGLAVLLDLFPAVLTAMKILGGCYLLFVAAKAARSVLWPSSGGTIRAAGKKASDFKNWRFGLFVVLSNPKAGLMWIAVASFLFGQGLEAPAVLAFGPLGAVSAFLVYGAYALLFSTGRITLAYQKFQRGFEAAFAAAFGAMGAALILSGLREAHR</sequence>
<feature type="transmembrane region" description="Helical" evidence="6">
    <location>
        <begin position="191"/>
        <end position="209"/>
    </location>
</feature>
<feature type="chain" id="PRO_5005809503" evidence="7">
    <location>
        <begin position="20"/>
        <end position="214"/>
    </location>
</feature>
<dbReference type="STRING" id="388408.LAX5112_03763"/>
<accession>A0A0M7AI42</accession>
<dbReference type="Proteomes" id="UP000053235">
    <property type="component" value="Unassembled WGS sequence"/>
</dbReference>
<feature type="transmembrane region" description="Helical" evidence="6">
    <location>
        <begin position="119"/>
        <end position="142"/>
    </location>
</feature>
<feature type="transmembrane region" description="Helical" evidence="6">
    <location>
        <begin position="148"/>
        <end position="171"/>
    </location>
</feature>
<keyword evidence="4 6" id="KW-1133">Transmembrane helix</keyword>
<dbReference type="EMBL" id="CXWD01000016">
    <property type="protein sequence ID" value="CTQ74112.1"/>
    <property type="molecule type" value="Genomic_DNA"/>
</dbReference>
<keyword evidence="2" id="KW-1003">Cell membrane</keyword>
<feature type="signal peptide" evidence="7">
    <location>
        <begin position="1"/>
        <end position="19"/>
    </location>
</feature>
<evidence type="ECO:0000256" key="1">
    <source>
        <dbReference type="ARBA" id="ARBA00004651"/>
    </source>
</evidence>
<evidence type="ECO:0000256" key="3">
    <source>
        <dbReference type="ARBA" id="ARBA00022692"/>
    </source>
</evidence>
<keyword evidence="7" id="KW-0732">Signal</keyword>
<evidence type="ECO:0000313" key="9">
    <source>
        <dbReference type="Proteomes" id="UP000053235"/>
    </source>
</evidence>
<keyword evidence="5 6" id="KW-0472">Membrane</keyword>
<keyword evidence="3 6" id="KW-0812">Transmembrane</keyword>
<evidence type="ECO:0000256" key="2">
    <source>
        <dbReference type="ARBA" id="ARBA00022475"/>
    </source>
</evidence>
<gene>
    <name evidence="8" type="primary">rhtC_2</name>
    <name evidence="8" type="ORF">LAX5112_03763</name>
</gene>
<evidence type="ECO:0000256" key="4">
    <source>
        <dbReference type="ARBA" id="ARBA00022989"/>
    </source>
</evidence>
<dbReference type="OrthoDB" id="7659099at2"/>
<protein>
    <submittedName>
        <fullName evidence="8">Threonine efflux protein</fullName>
    </submittedName>
</protein>
<dbReference type="GO" id="GO:0015171">
    <property type="term" value="F:amino acid transmembrane transporter activity"/>
    <property type="evidence" value="ECO:0007669"/>
    <property type="project" value="TreeGrafter"/>
</dbReference>
<keyword evidence="9" id="KW-1185">Reference proteome</keyword>
<evidence type="ECO:0000313" key="8">
    <source>
        <dbReference type="EMBL" id="CTQ74112.1"/>
    </source>
</evidence>